<name>A0A8S1KHX2_PARPR</name>
<keyword evidence="2" id="KW-1185">Reference proteome</keyword>
<gene>
    <name evidence="1" type="ORF">PPRIM_AZ9-3.1.T0210110</name>
</gene>
<protein>
    <submittedName>
        <fullName evidence="1">Uncharacterized protein</fullName>
    </submittedName>
</protein>
<dbReference type="EMBL" id="CAJJDM010000019">
    <property type="protein sequence ID" value="CAD8053833.1"/>
    <property type="molecule type" value="Genomic_DNA"/>
</dbReference>
<evidence type="ECO:0000313" key="2">
    <source>
        <dbReference type="Proteomes" id="UP000688137"/>
    </source>
</evidence>
<comment type="caution">
    <text evidence="1">The sequence shown here is derived from an EMBL/GenBank/DDBJ whole genome shotgun (WGS) entry which is preliminary data.</text>
</comment>
<organism evidence="1 2">
    <name type="scientific">Paramecium primaurelia</name>
    <dbReference type="NCBI Taxonomy" id="5886"/>
    <lineage>
        <taxon>Eukaryota</taxon>
        <taxon>Sar</taxon>
        <taxon>Alveolata</taxon>
        <taxon>Ciliophora</taxon>
        <taxon>Intramacronucleata</taxon>
        <taxon>Oligohymenophorea</taxon>
        <taxon>Peniculida</taxon>
        <taxon>Parameciidae</taxon>
        <taxon>Paramecium</taxon>
    </lineage>
</organism>
<dbReference type="AlphaFoldDB" id="A0A8S1KHX2"/>
<reference evidence="1" key="1">
    <citation type="submission" date="2021-01" db="EMBL/GenBank/DDBJ databases">
        <authorList>
            <consortium name="Genoscope - CEA"/>
            <person name="William W."/>
        </authorList>
    </citation>
    <scope>NUCLEOTIDE SEQUENCE</scope>
</reference>
<sequence length="155" mass="18719">MSILNLNHIQKLESLENIMIKVYSNICQQSNTFYYLQNKFNNQYLIQLEKSVTQAYTKTHCTLKIQQKQISELVNVIQQYFDSLKNEVLNQQRKKQNNFKIDAEVLIKALTTRKETYTIYLDNLFKNKSQFKLSFKIRIYKTLLYVLIFQLFFNY</sequence>
<dbReference type="Proteomes" id="UP000688137">
    <property type="component" value="Unassembled WGS sequence"/>
</dbReference>
<evidence type="ECO:0000313" key="1">
    <source>
        <dbReference type="EMBL" id="CAD8053833.1"/>
    </source>
</evidence>
<proteinExistence type="predicted"/>
<accession>A0A8S1KHX2</accession>